<organism evidence="1 2">
    <name type="scientific">Ruegeria atlantica</name>
    <dbReference type="NCBI Taxonomy" id="81569"/>
    <lineage>
        <taxon>Bacteria</taxon>
        <taxon>Pseudomonadati</taxon>
        <taxon>Pseudomonadota</taxon>
        <taxon>Alphaproteobacteria</taxon>
        <taxon>Rhodobacterales</taxon>
        <taxon>Roseobacteraceae</taxon>
        <taxon>Ruegeria</taxon>
    </lineage>
</organism>
<gene>
    <name evidence="1" type="ORF">RUM4293_02355</name>
</gene>
<sequence>METKGHELDEDQVDSAIADLLGAEMTSEQKSEQVEFVASSVLPELPSQENMGEDLSGNDAGLTATLRQKWAELCGAA</sequence>
<dbReference type="AlphaFoldDB" id="A0A0N7LNV3"/>
<protein>
    <submittedName>
        <fullName evidence="1">Uncharacterized protein</fullName>
    </submittedName>
</protein>
<dbReference type="Proteomes" id="UP000050786">
    <property type="component" value="Unassembled WGS sequence"/>
</dbReference>
<evidence type="ECO:0000313" key="1">
    <source>
        <dbReference type="EMBL" id="CUH43460.1"/>
    </source>
</evidence>
<evidence type="ECO:0000313" key="2">
    <source>
        <dbReference type="Proteomes" id="UP000050786"/>
    </source>
</evidence>
<dbReference type="RefSeq" id="WP_058273472.1">
    <property type="nucleotide sequence ID" value="NZ_CYPS01000036.1"/>
</dbReference>
<reference evidence="2" key="1">
    <citation type="submission" date="2015-09" db="EMBL/GenBank/DDBJ databases">
        <authorList>
            <person name="Rodrigo-Torres L."/>
            <person name="Arahal D.R."/>
        </authorList>
    </citation>
    <scope>NUCLEOTIDE SEQUENCE [LARGE SCALE GENOMIC DNA]</scope>
    <source>
        <strain evidence="2">CECT 4293</strain>
    </source>
</reference>
<dbReference type="EMBL" id="CYPS01000036">
    <property type="protein sequence ID" value="CUH43460.1"/>
    <property type="molecule type" value="Genomic_DNA"/>
</dbReference>
<proteinExistence type="predicted"/>
<name>A0A0N7LNV3_9RHOB</name>
<accession>A0A0N7LNV3</accession>
<keyword evidence="2" id="KW-1185">Reference proteome</keyword>